<evidence type="ECO:0000313" key="2">
    <source>
        <dbReference type="EMBL" id="GIY33625.1"/>
    </source>
</evidence>
<reference evidence="2 3" key="1">
    <citation type="submission" date="2021-06" db="EMBL/GenBank/DDBJ databases">
        <title>Caerostris extrusa draft genome.</title>
        <authorList>
            <person name="Kono N."/>
            <person name="Arakawa K."/>
        </authorList>
    </citation>
    <scope>NUCLEOTIDE SEQUENCE [LARGE SCALE GENOMIC DNA]</scope>
</reference>
<dbReference type="Proteomes" id="UP001054945">
    <property type="component" value="Unassembled WGS sequence"/>
</dbReference>
<dbReference type="SUPFAM" id="SSF49265">
    <property type="entry name" value="Fibronectin type III"/>
    <property type="match status" value="1"/>
</dbReference>
<name>A0AAV4SIL2_CAEEX</name>
<dbReference type="Pfam" id="PF00041">
    <property type="entry name" value="fn3"/>
    <property type="match status" value="1"/>
</dbReference>
<dbReference type="SMART" id="SM00060">
    <property type="entry name" value="FN3"/>
    <property type="match status" value="1"/>
</dbReference>
<dbReference type="EMBL" id="BPLR01009663">
    <property type="protein sequence ID" value="GIY33625.1"/>
    <property type="molecule type" value="Genomic_DNA"/>
</dbReference>
<dbReference type="AlphaFoldDB" id="A0AAV4SIL2"/>
<organism evidence="2 3">
    <name type="scientific">Caerostris extrusa</name>
    <name type="common">Bark spider</name>
    <name type="synonym">Caerostris bankana</name>
    <dbReference type="NCBI Taxonomy" id="172846"/>
    <lineage>
        <taxon>Eukaryota</taxon>
        <taxon>Metazoa</taxon>
        <taxon>Ecdysozoa</taxon>
        <taxon>Arthropoda</taxon>
        <taxon>Chelicerata</taxon>
        <taxon>Arachnida</taxon>
        <taxon>Araneae</taxon>
        <taxon>Araneomorphae</taxon>
        <taxon>Entelegynae</taxon>
        <taxon>Araneoidea</taxon>
        <taxon>Araneidae</taxon>
        <taxon>Caerostris</taxon>
    </lineage>
</organism>
<protein>
    <recommendedName>
        <fullName evidence="1">Fibronectin type-III domain-containing protein</fullName>
    </recommendedName>
</protein>
<feature type="domain" description="Fibronectin type-III" evidence="1">
    <location>
        <begin position="29"/>
        <end position="133"/>
    </location>
</feature>
<evidence type="ECO:0000259" key="1">
    <source>
        <dbReference type="PROSITE" id="PS50853"/>
    </source>
</evidence>
<accession>A0AAV4SIL2</accession>
<sequence length="137" mass="15470">MKEVEECMDDYISFSIQGLIEYECEKPDIPQELRVTRATSRTIDISWSPPYSGNSRLLKYILTYEEIGESRNEISGGKIPHSNVKQVTILPSEITWSIEKLTPNTKHSIKISAVNVLGESESSNPVEVATEEEGVFY</sequence>
<dbReference type="InterPro" id="IPR013783">
    <property type="entry name" value="Ig-like_fold"/>
</dbReference>
<evidence type="ECO:0000313" key="3">
    <source>
        <dbReference type="Proteomes" id="UP001054945"/>
    </source>
</evidence>
<proteinExistence type="predicted"/>
<keyword evidence="3" id="KW-1185">Reference proteome</keyword>
<dbReference type="InterPro" id="IPR036116">
    <property type="entry name" value="FN3_sf"/>
</dbReference>
<dbReference type="Gene3D" id="2.60.40.10">
    <property type="entry name" value="Immunoglobulins"/>
    <property type="match status" value="1"/>
</dbReference>
<dbReference type="InterPro" id="IPR003961">
    <property type="entry name" value="FN3_dom"/>
</dbReference>
<gene>
    <name evidence="2" type="ORF">CEXT_602321</name>
</gene>
<dbReference type="PROSITE" id="PS50853">
    <property type="entry name" value="FN3"/>
    <property type="match status" value="1"/>
</dbReference>
<dbReference type="CDD" id="cd00063">
    <property type="entry name" value="FN3"/>
    <property type="match status" value="1"/>
</dbReference>
<comment type="caution">
    <text evidence="2">The sequence shown here is derived from an EMBL/GenBank/DDBJ whole genome shotgun (WGS) entry which is preliminary data.</text>
</comment>